<dbReference type="GO" id="GO:0004575">
    <property type="term" value="F:sucrose alpha-glucosidase activity"/>
    <property type="evidence" value="ECO:0007669"/>
    <property type="project" value="TreeGrafter"/>
</dbReference>
<dbReference type="InterPro" id="IPR013148">
    <property type="entry name" value="Glyco_hydro_32_N"/>
</dbReference>
<evidence type="ECO:0000256" key="2">
    <source>
        <dbReference type="ARBA" id="ARBA00022801"/>
    </source>
</evidence>
<evidence type="ECO:0000259" key="5">
    <source>
        <dbReference type="Pfam" id="PF00251"/>
    </source>
</evidence>
<gene>
    <name evidence="7" type="primary">sacC</name>
    <name evidence="7" type="ORF">LMG24238_04715</name>
</gene>
<dbReference type="GO" id="GO:0051669">
    <property type="term" value="F:fructan beta-fructosidase activity"/>
    <property type="evidence" value="ECO:0007669"/>
    <property type="project" value="UniProtKB-EC"/>
</dbReference>
<dbReference type="PROSITE" id="PS00609">
    <property type="entry name" value="GLYCOSYL_HYDROL_F32"/>
    <property type="match status" value="1"/>
</dbReference>
<feature type="domain" description="Glycosyl hydrolase family 32 C-terminal" evidence="6">
    <location>
        <begin position="382"/>
        <end position="496"/>
    </location>
</feature>
<dbReference type="PANTHER" id="PTHR42800:SF1">
    <property type="entry name" value="EXOINULINASE INUD (AFU_ORTHOLOGUE AFUA_5G00480)"/>
    <property type="match status" value="1"/>
</dbReference>
<dbReference type="Proteomes" id="UP000494255">
    <property type="component" value="Unassembled WGS sequence"/>
</dbReference>
<dbReference type="InterPro" id="IPR013189">
    <property type="entry name" value="Glyco_hydro_32_C"/>
</dbReference>
<dbReference type="SUPFAM" id="SSF75005">
    <property type="entry name" value="Arabinanase/levansucrase/invertase"/>
    <property type="match status" value="1"/>
</dbReference>
<reference evidence="7 8" key="1">
    <citation type="submission" date="2020-04" db="EMBL/GenBank/DDBJ databases">
        <authorList>
            <person name="De Canck E."/>
        </authorList>
    </citation>
    <scope>NUCLEOTIDE SEQUENCE [LARGE SCALE GENOMIC DNA]</scope>
    <source>
        <strain evidence="7 8">LMG 24238</strain>
    </source>
</reference>
<feature type="domain" description="Glycosyl hydrolase family 32 N-terminal" evidence="5">
    <location>
        <begin position="32"/>
        <end position="365"/>
    </location>
</feature>
<dbReference type="Pfam" id="PF00251">
    <property type="entry name" value="Glyco_hydro_32N"/>
    <property type="match status" value="1"/>
</dbReference>
<dbReference type="Pfam" id="PF08244">
    <property type="entry name" value="Glyco_hydro_32C"/>
    <property type="match status" value="1"/>
</dbReference>
<dbReference type="CDD" id="cd18622">
    <property type="entry name" value="GH32_Inu-like"/>
    <property type="match status" value="1"/>
</dbReference>
<dbReference type="RefSeq" id="WP_175052605.1">
    <property type="nucleotide sequence ID" value="NZ_CADIKC010000007.1"/>
</dbReference>
<keyword evidence="8" id="KW-1185">Reference proteome</keyword>
<keyword evidence="2 4" id="KW-0378">Hydrolase</keyword>
<dbReference type="PANTHER" id="PTHR42800">
    <property type="entry name" value="EXOINULINASE INUD (AFU_ORTHOLOGUE AFUA_5G00480)"/>
    <property type="match status" value="1"/>
</dbReference>
<dbReference type="InterPro" id="IPR018053">
    <property type="entry name" value="Glyco_hydro_32_AS"/>
</dbReference>
<dbReference type="AlphaFoldDB" id="A0A6J5BXW7"/>
<organism evidence="7 8">
    <name type="scientific">Paraburkholderia sediminicola</name>
    <dbReference type="NCBI Taxonomy" id="458836"/>
    <lineage>
        <taxon>Bacteria</taxon>
        <taxon>Pseudomonadati</taxon>
        <taxon>Pseudomonadota</taxon>
        <taxon>Betaproteobacteria</taxon>
        <taxon>Burkholderiales</taxon>
        <taxon>Burkholderiaceae</taxon>
        <taxon>Paraburkholderia</taxon>
    </lineage>
</organism>
<keyword evidence="3 4" id="KW-0326">Glycosidase</keyword>
<evidence type="ECO:0000259" key="6">
    <source>
        <dbReference type="Pfam" id="PF08244"/>
    </source>
</evidence>
<dbReference type="InterPro" id="IPR023296">
    <property type="entry name" value="Glyco_hydro_beta-prop_sf"/>
</dbReference>
<evidence type="ECO:0000256" key="3">
    <source>
        <dbReference type="ARBA" id="ARBA00023295"/>
    </source>
</evidence>
<evidence type="ECO:0000256" key="1">
    <source>
        <dbReference type="ARBA" id="ARBA00009902"/>
    </source>
</evidence>
<dbReference type="GO" id="GO:0005737">
    <property type="term" value="C:cytoplasm"/>
    <property type="evidence" value="ECO:0007669"/>
    <property type="project" value="TreeGrafter"/>
</dbReference>
<dbReference type="EC" id="3.2.1.80" evidence="7"/>
<comment type="similarity">
    <text evidence="1 4">Belongs to the glycosyl hydrolase 32 family.</text>
</comment>
<protein>
    <submittedName>
        <fullName evidence="7">Levanase</fullName>
        <ecNumber evidence="7">3.2.1.80</ecNumber>
    </submittedName>
</protein>
<dbReference type="EMBL" id="CADIKC010000007">
    <property type="protein sequence ID" value="CAB3718994.1"/>
    <property type="molecule type" value="Genomic_DNA"/>
</dbReference>
<dbReference type="SUPFAM" id="SSF49899">
    <property type="entry name" value="Concanavalin A-like lectins/glucanases"/>
    <property type="match status" value="1"/>
</dbReference>
<dbReference type="Gene3D" id="2.115.10.20">
    <property type="entry name" value="Glycosyl hydrolase domain, family 43"/>
    <property type="match status" value="1"/>
</dbReference>
<evidence type="ECO:0000256" key="4">
    <source>
        <dbReference type="RuleBase" id="RU362110"/>
    </source>
</evidence>
<dbReference type="InterPro" id="IPR001362">
    <property type="entry name" value="Glyco_hydro_32"/>
</dbReference>
<evidence type="ECO:0000313" key="7">
    <source>
        <dbReference type="EMBL" id="CAB3718994.1"/>
    </source>
</evidence>
<dbReference type="GeneID" id="97043317"/>
<name>A0A6J5BXW7_9BURK</name>
<proteinExistence type="inferred from homology"/>
<dbReference type="InterPro" id="IPR013320">
    <property type="entry name" value="ConA-like_dom_sf"/>
</dbReference>
<sequence length="506" mass="56734">MTSARQIFRIVVVAIWLLSGHVQAQTERPIYHFAPIHGWANDPNGLIQYNGQYHLFYQFYDGGWTLKDGRFKDPLVWGPMHWGHAVSKDLVHWHGLPVALSPDKMIDHSEVQGMIFSGSVVFDRNNSSGLGTKENPPLVAIYTLADTFGPGSGQRQAIAYSLDGGTTWTKYAKNPVLPYNNTETFRDPQVFWFGRNIGWVMTIACGDHVCFYNSPNLRHWTHVGDFGQAEVGIGTPWECPDLFPLKVVRNGKTETKWILIVSVRHGAPSGSFGTRYFVGDFDGKTFTNLARPTDVKWLDYGSDFYAAKTWTPQGRSVQHRLLLGWMANWEYAKTMPASAYRGEMTVPRELTLQFDQTGYYLEQRPARSVLAAIEHHRITVKSAGITGTHIFKTSTAQEIDVGFLAKQTAPAVTVNLFDTGSKHVTLKFDASTSEILVDRRGYDGYQFSTDKGPYRIPVTPVRGHIRLQILLDRDSFEIFVNGGRQTFSALVFPAKPTFASVTVGPS</sequence>
<evidence type="ECO:0000313" key="8">
    <source>
        <dbReference type="Proteomes" id="UP000494255"/>
    </source>
</evidence>
<accession>A0A6J5BXW7</accession>
<dbReference type="Gene3D" id="2.60.120.560">
    <property type="entry name" value="Exo-inulinase, domain 1"/>
    <property type="match status" value="1"/>
</dbReference>
<dbReference type="GO" id="GO:0005987">
    <property type="term" value="P:sucrose catabolic process"/>
    <property type="evidence" value="ECO:0007669"/>
    <property type="project" value="TreeGrafter"/>
</dbReference>
<dbReference type="SMART" id="SM00640">
    <property type="entry name" value="Glyco_32"/>
    <property type="match status" value="1"/>
</dbReference>